<evidence type="ECO:0000313" key="3">
    <source>
        <dbReference type="Proteomes" id="UP001060150"/>
    </source>
</evidence>
<keyword evidence="1" id="KW-1133">Transmembrane helix</keyword>
<gene>
    <name evidence="2" type="ORF">NRO40_08310</name>
</gene>
<sequence>MFVLELLFVAAVLAGVGMWSVPAALVLGGVLGVLAVERAQAGRKGATR</sequence>
<accession>A0ABY5N3R7</accession>
<feature type="transmembrane region" description="Helical" evidence="1">
    <location>
        <begin position="6"/>
        <end position="36"/>
    </location>
</feature>
<keyword evidence="1" id="KW-0472">Membrane</keyword>
<dbReference type="RefSeq" id="WP_157901847.1">
    <property type="nucleotide sequence ID" value="NZ_CP102332.1"/>
</dbReference>
<dbReference type="Proteomes" id="UP001060150">
    <property type="component" value="Chromosome"/>
</dbReference>
<keyword evidence="3" id="KW-1185">Reference proteome</keyword>
<keyword evidence="1" id="KW-0812">Transmembrane</keyword>
<dbReference type="EMBL" id="CP102332">
    <property type="protein sequence ID" value="UUS30838.1"/>
    <property type="molecule type" value="Genomic_DNA"/>
</dbReference>
<name>A0ABY5N3R7_9ACTN</name>
<proteinExistence type="predicted"/>
<evidence type="ECO:0000256" key="1">
    <source>
        <dbReference type="SAM" id="Phobius"/>
    </source>
</evidence>
<organism evidence="2 3">
    <name type="scientific">Streptomyces changanensis</name>
    <dbReference type="NCBI Taxonomy" id="2964669"/>
    <lineage>
        <taxon>Bacteria</taxon>
        <taxon>Bacillati</taxon>
        <taxon>Actinomycetota</taxon>
        <taxon>Actinomycetes</taxon>
        <taxon>Kitasatosporales</taxon>
        <taxon>Streptomycetaceae</taxon>
        <taxon>Streptomyces</taxon>
    </lineage>
</organism>
<evidence type="ECO:0000313" key="2">
    <source>
        <dbReference type="EMBL" id="UUS30838.1"/>
    </source>
</evidence>
<reference evidence="2" key="1">
    <citation type="submission" date="2022-08" db="EMBL/GenBank/DDBJ databases">
        <title>Streptomyces changanensis sp. nov., an actinomycete isolated from soil.</title>
        <authorList>
            <person name="Wu H."/>
            <person name="Han L."/>
        </authorList>
    </citation>
    <scope>NUCLEOTIDE SEQUENCE</scope>
    <source>
        <strain evidence="2">HL-66</strain>
    </source>
</reference>
<protein>
    <submittedName>
        <fullName evidence="2">Uncharacterized protein</fullName>
    </submittedName>
</protein>